<dbReference type="GO" id="GO:0003677">
    <property type="term" value="F:DNA binding"/>
    <property type="evidence" value="ECO:0007669"/>
    <property type="project" value="InterPro"/>
</dbReference>
<protein>
    <recommendedName>
        <fullName evidence="3">HTH luxR-type domain-containing protein</fullName>
    </recommendedName>
</protein>
<dbReference type="InterPro" id="IPR041664">
    <property type="entry name" value="AAA_16"/>
</dbReference>
<reference evidence="4 5" key="1">
    <citation type="submission" date="2015-10" db="EMBL/GenBank/DDBJ databases">
        <title>Draft genome sequence of pyrrolomycin-producing Streptomyces vitaminophilus.</title>
        <authorList>
            <person name="Graham D.E."/>
            <person name="Mahan K.M."/>
            <person name="Klingeman D.M."/>
            <person name="Hettich R.L."/>
            <person name="Parry R.J."/>
        </authorList>
    </citation>
    <scope>NUCLEOTIDE SEQUENCE [LARGE SCALE GENOMIC DNA]</scope>
    <source>
        <strain evidence="4 5">ATCC 31673</strain>
    </source>
</reference>
<dbReference type="CDD" id="cd06170">
    <property type="entry name" value="LuxR_C_like"/>
    <property type="match status" value="1"/>
</dbReference>
<dbReference type="Proteomes" id="UP000050867">
    <property type="component" value="Unassembled WGS sequence"/>
</dbReference>
<evidence type="ECO:0000256" key="1">
    <source>
        <dbReference type="ARBA" id="ARBA00022741"/>
    </source>
</evidence>
<keyword evidence="2" id="KW-0067">ATP-binding</keyword>
<accession>A0A0T6LTY1</accession>
<evidence type="ECO:0000313" key="5">
    <source>
        <dbReference type="Proteomes" id="UP000050867"/>
    </source>
</evidence>
<dbReference type="PRINTS" id="PR00038">
    <property type="entry name" value="HTHLUXR"/>
</dbReference>
<name>A0A0T6LTY1_WENVI</name>
<feature type="domain" description="HTH luxR-type" evidence="3">
    <location>
        <begin position="937"/>
        <end position="1002"/>
    </location>
</feature>
<dbReference type="Pfam" id="PF00196">
    <property type="entry name" value="GerE"/>
    <property type="match status" value="1"/>
</dbReference>
<dbReference type="Pfam" id="PF13191">
    <property type="entry name" value="AAA_16"/>
    <property type="match status" value="1"/>
</dbReference>
<dbReference type="Gene3D" id="1.10.10.10">
    <property type="entry name" value="Winged helix-like DNA-binding domain superfamily/Winged helix DNA-binding domain"/>
    <property type="match status" value="1"/>
</dbReference>
<proteinExistence type="predicted"/>
<dbReference type="Gene3D" id="3.40.50.300">
    <property type="entry name" value="P-loop containing nucleotide triphosphate hydrolases"/>
    <property type="match status" value="1"/>
</dbReference>
<dbReference type="OrthoDB" id="5476461at2"/>
<dbReference type="PROSITE" id="PS50043">
    <property type="entry name" value="HTH_LUXR_2"/>
    <property type="match status" value="1"/>
</dbReference>
<dbReference type="PANTHER" id="PTHR16305:SF35">
    <property type="entry name" value="TRANSCRIPTIONAL ACTIVATOR DOMAIN"/>
    <property type="match status" value="1"/>
</dbReference>
<dbReference type="GO" id="GO:0005524">
    <property type="term" value="F:ATP binding"/>
    <property type="evidence" value="ECO:0007669"/>
    <property type="project" value="UniProtKB-KW"/>
</dbReference>
<dbReference type="GO" id="GO:0006355">
    <property type="term" value="P:regulation of DNA-templated transcription"/>
    <property type="evidence" value="ECO:0007669"/>
    <property type="project" value="InterPro"/>
</dbReference>
<evidence type="ECO:0000313" key="4">
    <source>
        <dbReference type="EMBL" id="KRV49377.1"/>
    </source>
</evidence>
<dbReference type="InterPro" id="IPR000792">
    <property type="entry name" value="Tscrpt_reg_LuxR_C"/>
</dbReference>
<dbReference type="InterPro" id="IPR016032">
    <property type="entry name" value="Sig_transdc_resp-reg_C-effctor"/>
</dbReference>
<dbReference type="InterPro" id="IPR027417">
    <property type="entry name" value="P-loop_NTPase"/>
</dbReference>
<sequence length="1007" mass="109578">MLGSVQTMSVSPVFVGREEELAALDVALRRADRAEPQALLVGGEAGVGKTRLLEEFLARAQEAGAVAAVGACLEIGADGLPFAPLVTALRTLHRELGPELRAAAAGHEGELARLLPDLGEVARESHDEAGRGRLFELTVALLEKLSEHRTIVLAVEDLHWAGRSTRDMLAFLFRSVQRGRLLIVATYRADDLHRRHPLRPFLAELDRLRTVERLELSRFTPEEVARQLAGILAAEPDQDLVSRVYRLSEGNAFFVEELACNLHSGCTNISDSLRDLLLVRVEALPEDTQAVVRVAAGGGSRVEYPLLAAVAGLPEDELLHALRRAVGEHILVPTDEGDGYRFRHALVREAVVDDLLPGERSRLERRYAEALEASPELVPSEERAARLASYWHNARDADKALPAALEAARVARRRSAYSEQLALLERALELWEAVSPETRESLPGAGAPDAVYPPYGSPTAGDAPLCYLDLLAETTVAARRASSWERAHRMVKLALRQLNAADDPLRTAWFWTQRSHTVTALGLGDGKEELLTAQRLVEGLPPSAVRADVLSRVATWDMLHVPTPHSVEIGQEAVRLAVEVGAPEVELHARISLATMQSEQEPPHAQIAELQDLVRRARDLGSTDVLARGYTNLSSSLEGAGRSAEAVEVAVAGVAVADRYRLSRDKGAFILGNLVESLISLGEWEAAEARYKQGIEWVRTLHTKGSLELRMATLSLLRDELAAAEKYTALAVEHLGGYPQPQHKAPLSALQVGLAARGRRFALARSRLLEALKPPGFPAGLERYVWPLLFQGARAEAESLGLPGSERERPDVLARIRATAADLPCHVPVWSAWSLMLEAELARAEGCAEVDLWERAVGALEPVGWPYPVAVARHRLAEALLGAGDRRRGAGELRRAVATADALGASGLSRDVRQLADRARIALTDVPREPEEREPESPDSSLGLTRREAEVLRLVAAGRSNRQIAEELFISPKTVSVHVSNILGKLNVTGRGEAAALVHRLGLFQPA</sequence>
<keyword evidence="5" id="KW-1185">Reference proteome</keyword>
<dbReference type="InterPro" id="IPR036388">
    <property type="entry name" value="WH-like_DNA-bd_sf"/>
</dbReference>
<dbReference type="GO" id="GO:0004016">
    <property type="term" value="F:adenylate cyclase activity"/>
    <property type="evidence" value="ECO:0007669"/>
    <property type="project" value="TreeGrafter"/>
</dbReference>
<dbReference type="PROSITE" id="PS00622">
    <property type="entry name" value="HTH_LUXR_1"/>
    <property type="match status" value="1"/>
</dbReference>
<evidence type="ECO:0000259" key="3">
    <source>
        <dbReference type="PROSITE" id="PS50043"/>
    </source>
</evidence>
<evidence type="ECO:0000256" key="2">
    <source>
        <dbReference type="ARBA" id="ARBA00022840"/>
    </source>
</evidence>
<dbReference type="GO" id="GO:0005737">
    <property type="term" value="C:cytoplasm"/>
    <property type="evidence" value="ECO:0007669"/>
    <property type="project" value="TreeGrafter"/>
</dbReference>
<dbReference type="AlphaFoldDB" id="A0A0T6LTY1"/>
<organism evidence="4 5">
    <name type="scientific">Wenjunlia vitaminophila</name>
    <name type="common">Streptomyces vitaminophilus</name>
    <dbReference type="NCBI Taxonomy" id="76728"/>
    <lineage>
        <taxon>Bacteria</taxon>
        <taxon>Bacillati</taxon>
        <taxon>Actinomycetota</taxon>
        <taxon>Actinomycetes</taxon>
        <taxon>Kitasatosporales</taxon>
        <taxon>Streptomycetaceae</taxon>
        <taxon>Wenjunlia</taxon>
    </lineage>
</organism>
<dbReference type="EMBL" id="LLZU01000012">
    <property type="protein sequence ID" value="KRV49377.1"/>
    <property type="molecule type" value="Genomic_DNA"/>
</dbReference>
<dbReference type="SUPFAM" id="SSF52540">
    <property type="entry name" value="P-loop containing nucleoside triphosphate hydrolases"/>
    <property type="match status" value="1"/>
</dbReference>
<keyword evidence="1" id="KW-0547">Nucleotide-binding</keyword>
<dbReference type="SUPFAM" id="SSF46894">
    <property type="entry name" value="C-terminal effector domain of the bipartite response regulators"/>
    <property type="match status" value="1"/>
</dbReference>
<gene>
    <name evidence="4" type="ORF">AQ490_20515</name>
</gene>
<dbReference type="SMART" id="SM00421">
    <property type="entry name" value="HTH_LUXR"/>
    <property type="match status" value="1"/>
</dbReference>
<dbReference type="eggNOG" id="COG2909">
    <property type="taxonomic scope" value="Bacteria"/>
</dbReference>
<comment type="caution">
    <text evidence="4">The sequence shown here is derived from an EMBL/GenBank/DDBJ whole genome shotgun (WGS) entry which is preliminary data.</text>
</comment>
<dbReference type="STRING" id="76728.AQ490_20515"/>
<dbReference type="PANTHER" id="PTHR16305">
    <property type="entry name" value="TESTICULAR SOLUBLE ADENYLYL CYCLASE"/>
    <property type="match status" value="1"/>
</dbReference>